<feature type="compositionally biased region" description="Basic and acidic residues" evidence="3">
    <location>
        <begin position="536"/>
        <end position="551"/>
    </location>
</feature>
<dbReference type="PANTHER" id="PTHR31915:SF6">
    <property type="entry name" value="SKICH DOMAIN-CONTAINING PROTEIN"/>
    <property type="match status" value="1"/>
</dbReference>
<evidence type="ECO:0000256" key="3">
    <source>
        <dbReference type="SAM" id="MobiDB-lite"/>
    </source>
</evidence>
<feature type="domain" description="SKICH" evidence="4">
    <location>
        <begin position="60"/>
        <end position="150"/>
    </location>
</feature>
<dbReference type="PANTHER" id="PTHR31915">
    <property type="entry name" value="SKICH DOMAIN-CONTAINING PROTEIN"/>
    <property type="match status" value="1"/>
</dbReference>
<evidence type="ECO:0000313" key="5">
    <source>
        <dbReference type="EMBL" id="GBN26197.1"/>
    </source>
</evidence>
<dbReference type="Gene3D" id="2.60.40.2840">
    <property type="match status" value="1"/>
</dbReference>
<evidence type="ECO:0000259" key="4">
    <source>
        <dbReference type="Pfam" id="PF17751"/>
    </source>
</evidence>
<dbReference type="AlphaFoldDB" id="A0A4Y2MK90"/>
<dbReference type="Pfam" id="PF17751">
    <property type="entry name" value="SKICH"/>
    <property type="match status" value="1"/>
</dbReference>
<keyword evidence="1 2" id="KW-0175">Coiled coil</keyword>
<dbReference type="InterPro" id="IPR051002">
    <property type="entry name" value="UBA_autophagy_assoc_protein"/>
</dbReference>
<feature type="coiled-coil region" evidence="2">
    <location>
        <begin position="248"/>
        <end position="387"/>
    </location>
</feature>
<feature type="non-terminal residue" evidence="5">
    <location>
        <position position="827"/>
    </location>
</feature>
<accession>A0A4Y2MK90</accession>
<organism evidence="5 6">
    <name type="scientific">Araneus ventricosus</name>
    <name type="common">Orbweaver spider</name>
    <name type="synonym">Epeira ventricosa</name>
    <dbReference type="NCBI Taxonomy" id="182803"/>
    <lineage>
        <taxon>Eukaryota</taxon>
        <taxon>Metazoa</taxon>
        <taxon>Ecdysozoa</taxon>
        <taxon>Arthropoda</taxon>
        <taxon>Chelicerata</taxon>
        <taxon>Arachnida</taxon>
        <taxon>Araneae</taxon>
        <taxon>Araneomorphae</taxon>
        <taxon>Entelegynae</taxon>
        <taxon>Araneoidea</taxon>
        <taxon>Araneidae</taxon>
        <taxon>Araneus</taxon>
    </lineage>
</organism>
<feature type="region of interest" description="Disordered" evidence="3">
    <location>
        <begin position="492"/>
        <end position="553"/>
    </location>
</feature>
<protein>
    <recommendedName>
        <fullName evidence="4">SKICH domain-containing protein</fullName>
    </recommendedName>
</protein>
<name>A0A4Y2MK90_ARAVE</name>
<keyword evidence="6" id="KW-1185">Reference proteome</keyword>
<proteinExistence type="predicted"/>
<dbReference type="EMBL" id="BGPR01007354">
    <property type="protein sequence ID" value="GBN26197.1"/>
    <property type="molecule type" value="Genomic_DNA"/>
</dbReference>
<evidence type="ECO:0000256" key="2">
    <source>
        <dbReference type="SAM" id="Coils"/>
    </source>
</evidence>
<comment type="caution">
    <text evidence="5">The sequence shown here is derived from an EMBL/GenBank/DDBJ whole genome shotgun (WGS) entry which is preliminary data.</text>
</comment>
<dbReference type="Proteomes" id="UP000499080">
    <property type="component" value="Unassembled WGS sequence"/>
</dbReference>
<reference evidence="5 6" key="1">
    <citation type="journal article" date="2019" name="Sci. Rep.">
        <title>Orb-weaving spider Araneus ventricosus genome elucidates the spidroin gene catalogue.</title>
        <authorList>
            <person name="Kono N."/>
            <person name="Nakamura H."/>
            <person name="Ohtoshi R."/>
            <person name="Moran D.A.P."/>
            <person name="Shinohara A."/>
            <person name="Yoshida Y."/>
            <person name="Fujiwara M."/>
            <person name="Mori M."/>
            <person name="Tomita M."/>
            <person name="Arakawa K."/>
        </authorList>
    </citation>
    <scope>NUCLEOTIDE SEQUENCE [LARGE SCALE GENOMIC DNA]</scope>
</reference>
<dbReference type="OrthoDB" id="10015001at2759"/>
<gene>
    <name evidence="5" type="ORF">AVEN_233741_1</name>
</gene>
<sequence length="827" mass="94440">MTKTPSFNLISYDMAASDKSVVVSSTTDFSSDSTVSDDWQELTKSDYAKVIFSDLLCNAASGTVECKFQITDNVHEDPNDYVGLFRIGYEDLSQCLVSKMLSQTKCEDDGKLQRCVFTSNELPRLIDGFYQFLYVTRDQEVCGASMPFQIKMSPLPLKESSVDSSASENMDGGFLLVSSETERKVIEEPSEQEKASVQQSALSEQKKEEIAAWVSQNPDYYSLIEQIREHTFTIDALQQSKDLAMREVAQLYEILNTQNSELAQLKNMLAAYEEKIKMSQCLQDEKNEELIEMRDTLACYKEKLCRDFILQEEKDVSITEMRKSLAAYEGKVKLYELLQKEKEEELSRVKSEFLLQEEKLKASLSFQDQQRTEINDLKRELEAMKETQKARECHQVAAEVRGHSMDSVIQKAQDLVHIVSDTIKNLDYTDEDEVEKFYQLKIQLLVILKKMMRATDLANTCDRTVLARCWKGDCVRKTVHSVVEKDVRGSSCASSTSSAIESRDPVETVAVNASTPEVEKTDIPTSSAETPSLPDSSEKEPANEDASKEVVQRSSLHKAFESEVLEHQIIELPRLDVINEDTAKTLQTDKPVDAEDITVINRLTEKIIKRGFNLYEAIELVDDSASDSGSDVSEISECSSSIKKDMLCVSKVMEALSLYLSNQTSLDHLIVVEKEEDKNLIHRNKWDVLLQKCALRYQIELLLEHIEKQKEGIKKVSEKICDLLTKCMLLQDEVGESKAVCEKLQSVIEKKDMHISRLKGELELKNTLFCHFRSQKEELEYKTELAEKTIEDFRARIVEASYLYKKQYTEIERLSKKLRKYKSVKVK</sequence>
<dbReference type="InterPro" id="IPR041611">
    <property type="entry name" value="SKICH"/>
</dbReference>
<evidence type="ECO:0000313" key="6">
    <source>
        <dbReference type="Proteomes" id="UP000499080"/>
    </source>
</evidence>
<feature type="compositionally biased region" description="Polar residues" evidence="3">
    <location>
        <begin position="523"/>
        <end position="535"/>
    </location>
</feature>
<evidence type="ECO:0000256" key="1">
    <source>
        <dbReference type="ARBA" id="ARBA00023054"/>
    </source>
</evidence>